<feature type="transmembrane region" description="Helical" evidence="5">
    <location>
        <begin position="135"/>
        <end position="154"/>
    </location>
</feature>
<feature type="transmembrane region" description="Helical" evidence="5">
    <location>
        <begin position="96"/>
        <end position="123"/>
    </location>
</feature>
<sequence length="342" mass="37165">MSASGHGSSETQTYSSDTCHAYVDGVFTSYGYVPSLTAASTFVALFGVSMLGHAIQMVWFRTWWCSVFSLGCLVEILGWAARIWSAKCPYAQTPYLMQITTLIIVLTFFTAGIYVLLARFICIFGLQSSILSPKLYLWIFCTCDIISLVVQAAGGGMASSGAGETASPSSASSSSSSSSQSTGTHIMVGGIIFQLVAITVFVALGADFAWRVFCREVPCRRGNAHMPVVIALFSAMVFSVLLIYIRSIYRTIELLHGWTSSTMRNEKLLIGLDGAMMVPAVIIFNLFHPGQLLRKIEMRASSVPMVSEQTLVLEDLEEDSHGDKLGLLGRKDDSANNGSRYN</sequence>
<evidence type="ECO:0000256" key="2">
    <source>
        <dbReference type="ARBA" id="ARBA00022692"/>
    </source>
</evidence>
<feature type="transmembrane region" description="Helical" evidence="5">
    <location>
        <begin position="32"/>
        <end position="51"/>
    </location>
</feature>
<dbReference type="OrthoDB" id="4521223at2759"/>
<evidence type="ECO:0000313" key="6">
    <source>
        <dbReference type="EMBL" id="RAL00055.1"/>
    </source>
</evidence>
<reference evidence="6 7" key="1">
    <citation type="submission" date="2018-02" db="EMBL/GenBank/DDBJ databases">
        <title>The genomes of Aspergillus section Nigri reveals drivers in fungal speciation.</title>
        <authorList>
            <consortium name="DOE Joint Genome Institute"/>
            <person name="Vesth T.C."/>
            <person name="Nybo J."/>
            <person name="Theobald S."/>
            <person name="Brandl J."/>
            <person name="Frisvad J.C."/>
            <person name="Nielsen K.F."/>
            <person name="Lyhne E.K."/>
            <person name="Kogle M.E."/>
            <person name="Kuo A."/>
            <person name="Riley R."/>
            <person name="Clum A."/>
            <person name="Nolan M."/>
            <person name="Lipzen A."/>
            <person name="Salamov A."/>
            <person name="Henrissat B."/>
            <person name="Wiebenga A."/>
            <person name="De vries R.P."/>
            <person name="Grigoriev I.V."/>
            <person name="Mortensen U.H."/>
            <person name="Andersen M.R."/>
            <person name="Baker S.E."/>
        </authorList>
    </citation>
    <scope>NUCLEOTIDE SEQUENCE [LARGE SCALE GENOMIC DNA]</scope>
    <source>
        <strain evidence="6 7">CBS 121593</strain>
    </source>
</reference>
<keyword evidence="7" id="KW-1185">Reference proteome</keyword>
<dbReference type="STRING" id="1448316.A0A395GYA0"/>
<dbReference type="VEuPathDB" id="FungiDB:BO80DRAFT_476456"/>
<dbReference type="AlphaFoldDB" id="A0A395GYA0"/>
<dbReference type="GO" id="GO:0000324">
    <property type="term" value="C:fungal-type vacuole"/>
    <property type="evidence" value="ECO:0007669"/>
    <property type="project" value="TreeGrafter"/>
</dbReference>
<comment type="subcellular location">
    <subcellularLocation>
        <location evidence="1">Membrane</location>
        <topology evidence="1">Multi-pass membrane protein</topology>
    </subcellularLocation>
</comment>
<dbReference type="Pfam" id="PF04479">
    <property type="entry name" value="RTA1"/>
    <property type="match status" value="1"/>
</dbReference>
<evidence type="ECO:0000256" key="4">
    <source>
        <dbReference type="ARBA" id="ARBA00023136"/>
    </source>
</evidence>
<dbReference type="GO" id="GO:0005886">
    <property type="term" value="C:plasma membrane"/>
    <property type="evidence" value="ECO:0007669"/>
    <property type="project" value="TreeGrafter"/>
</dbReference>
<feature type="transmembrane region" description="Helical" evidence="5">
    <location>
        <begin position="227"/>
        <end position="248"/>
    </location>
</feature>
<keyword evidence="3 5" id="KW-1133">Transmembrane helix</keyword>
<protein>
    <submittedName>
        <fullName evidence="6">RTA1 domain protein</fullName>
    </submittedName>
</protein>
<gene>
    <name evidence="6" type="ORF">BO80DRAFT_476456</name>
</gene>
<evidence type="ECO:0000256" key="3">
    <source>
        <dbReference type="ARBA" id="ARBA00022989"/>
    </source>
</evidence>
<dbReference type="EMBL" id="KZ824442">
    <property type="protein sequence ID" value="RAL00055.1"/>
    <property type="molecule type" value="Genomic_DNA"/>
</dbReference>
<accession>A0A395GYA0</accession>
<dbReference type="Proteomes" id="UP000249402">
    <property type="component" value="Unassembled WGS sequence"/>
</dbReference>
<dbReference type="InterPro" id="IPR007568">
    <property type="entry name" value="RTA1"/>
</dbReference>
<dbReference type="PANTHER" id="PTHR31465:SF11">
    <property type="entry name" value="DOMAIN PROTEIN, PUTATIVE (AFU_ORTHOLOGUE AFUA_3G10770)-RELATED"/>
    <property type="match status" value="1"/>
</dbReference>
<evidence type="ECO:0000313" key="7">
    <source>
        <dbReference type="Proteomes" id="UP000249402"/>
    </source>
</evidence>
<feature type="transmembrane region" description="Helical" evidence="5">
    <location>
        <begin position="63"/>
        <end position="84"/>
    </location>
</feature>
<dbReference type="PANTHER" id="PTHR31465">
    <property type="entry name" value="PROTEIN RTA1-RELATED"/>
    <property type="match status" value="1"/>
</dbReference>
<feature type="transmembrane region" description="Helical" evidence="5">
    <location>
        <begin position="186"/>
        <end position="206"/>
    </location>
</feature>
<proteinExistence type="predicted"/>
<keyword evidence="4 5" id="KW-0472">Membrane</keyword>
<dbReference type="GeneID" id="37228092"/>
<feature type="transmembrane region" description="Helical" evidence="5">
    <location>
        <begin position="268"/>
        <end position="287"/>
    </location>
</feature>
<evidence type="ECO:0000256" key="5">
    <source>
        <dbReference type="SAM" id="Phobius"/>
    </source>
</evidence>
<dbReference type="RefSeq" id="XP_025574382.1">
    <property type="nucleotide sequence ID" value="XM_025723227.1"/>
</dbReference>
<organism evidence="6 7">
    <name type="scientific">Aspergillus ibericus CBS 121593</name>
    <dbReference type="NCBI Taxonomy" id="1448316"/>
    <lineage>
        <taxon>Eukaryota</taxon>
        <taxon>Fungi</taxon>
        <taxon>Dikarya</taxon>
        <taxon>Ascomycota</taxon>
        <taxon>Pezizomycotina</taxon>
        <taxon>Eurotiomycetes</taxon>
        <taxon>Eurotiomycetidae</taxon>
        <taxon>Eurotiales</taxon>
        <taxon>Aspergillaceae</taxon>
        <taxon>Aspergillus</taxon>
        <taxon>Aspergillus subgen. Circumdati</taxon>
    </lineage>
</organism>
<evidence type="ECO:0000256" key="1">
    <source>
        <dbReference type="ARBA" id="ARBA00004141"/>
    </source>
</evidence>
<keyword evidence="2 5" id="KW-0812">Transmembrane</keyword>
<name>A0A395GYA0_9EURO</name>